<evidence type="ECO:0000256" key="1">
    <source>
        <dbReference type="SAM" id="MobiDB-lite"/>
    </source>
</evidence>
<evidence type="ECO:0000313" key="3">
    <source>
        <dbReference type="Proteomes" id="UP001596317"/>
    </source>
</evidence>
<sequence length="437" mass="48061">MTSGDGALGYGRYGPSRAYTREVSRRLYFENGLFQIATDIAGAFLVGDAISYGTFADDGLRQIVEDFWQANSFEHLLSGRMITEWMLNGEQAVLFPTGESSPATDVPALISLLDVDMGGFELEVDTTRGALPADMARAVVLRQSSGDVRRWEAGEFTWAAHNAMYNDARGWPVVMAAMDFCVAYINMMNMRLNVHQLQQRLLAVYEAFMDPAGVDANGNPDGGRYEWNLKKSGFSRMPENGGVLTVVHQPGYTDTDGTKYEGVRERIDFLRPGQGASEAGSDMKLILRMVALTIGGCPNTTSARAGATRTTASEMGLPSVRLANVRQAAIRNNVTRILRAEAKRRAGPNARFKTVKGSRRKVPVDLIEFPLNFPQIREESYEDIVKRVELALTHAIVDEETAQADLGYDPALIAERRQGQTPKPMPGDPKAPKEKQG</sequence>
<name>A0ABW1ZQ72_9DEIO</name>
<reference evidence="3" key="1">
    <citation type="journal article" date="2019" name="Int. J. Syst. Evol. Microbiol.">
        <title>The Global Catalogue of Microorganisms (GCM) 10K type strain sequencing project: providing services to taxonomists for standard genome sequencing and annotation.</title>
        <authorList>
            <consortium name="The Broad Institute Genomics Platform"/>
            <consortium name="The Broad Institute Genome Sequencing Center for Infectious Disease"/>
            <person name="Wu L."/>
            <person name="Ma J."/>
        </authorList>
    </citation>
    <scope>NUCLEOTIDE SEQUENCE [LARGE SCALE GENOMIC DNA]</scope>
    <source>
        <strain evidence="3">CCUG 63830</strain>
    </source>
</reference>
<protein>
    <recommendedName>
        <fullName evidence="4">Phage portal protein</fullName>
    </recommendedName>
</protein>
<dbReference type="RefSeq" id="WP_380059032.1">
    <property type="nucleotide sequence ID" value="NZ_JBHSWB010000002.1"/>
</dbReference>
<dbReference type="EMBL" id="JBHSWB010000002">
    <property type="protein sequence ID" value="MFC6663120.1"/>
    <property type="molecule type" value="Genomic_DNA"/>
</dbReference>
<evidence type="ECO:0008006" key="4">
    <source>
        <dbReference type="Google" id="ProtNLM"/>
    </source>
</evidence>
<evidence type="ECO:0000313" key="2">
    <source>
        <dbReference type="EMBL" id="MFC6663120.1"/>
    </source>
</evidence>
<comment type="caution">
    <text evidence="2">The sequence shown here is derived from an EMBL/GenBank/DDBJ whole genome shotgun (WGS) entry which is preliminary data.</text>
</comment>
<organism evidence="2 3">
    <name type="scientific">Deinococcus multiflagellatus</name>
    <dbReference type="NCBI Taxonomy" id="1656887"/>
    <lineage>
        <taxon>Bacteria</taxon>
        <taxon>Thermotogati</taxon>
        <taxon>Deinococcota</taxon>
        <taxon>Deinococci</taxon>
        <taxon>Deinococcales</taxon>
        <taxon>Deinococcaceae</taxon>
        <taxon>Deinococcus</taxon>
    </lineage>
</organism>
<feature type="region of interest" description="Disordered" evidence="1">
    <location>
        <begin position="407"/>
        <end position="437"/>
    </location>
</feature>
<proteinExistence type="predicted"/>
<dbReference type="Proteomes" id="UP001596317">
    <property type="component" value="Unassembled WGS sequence"/>
</dbReference>
<keyword evidence="3" id="KW-1185">Reference proteome</keyword>
<gene>
    <name evidence="2" type="ORF">ACFP90_24045</name>
</gene>
<accession>A0ABW1ZQ72</accession>